<dbReference type="Pfam" id="PF19030">
    <property type="entry name" value="TSP1_ADAMTS"/>
    <property type="match status" value="7"/>
</dbReference>
<dbReference type="Gene3D" id="3.40.1620.60">
    <property type="match status" value="1"/>
</dbReference>
<feature type="disulfide bond" evidence="18">
    <location>
        <begin position="480"/>
        <end position="503"/>
    </location>
</feature>
<proteinExistence type="predicted"/>
<dbReference type="FunFam" id="3.40.390.10:FF:000001">
    <property type="entry name" value="A disintegrin and metalloproteinase with thrombospondin motifs 1"/>
    <property type="match status" value="1"/>
</dbReference>
<feature type="binding site" evidence="17">
    <location>
        <position position="453"/>
    </location>
    <ligand>
        <name>Ca(2+)</name>
        <dbReference type="ChEBI" id="CHEBI:29108"/>
        <label>1</label>
    </ligand>
</feature>
<dbReference type="Pfam" id="PF17771">
    <property type="entry name" value="ADAMTS_CR_2"/>
    <property type="match status" value="1"/>
</dbReference>
<feature type="disulfide bond" evidence="18">
    <location>
        <begin position="411"/>
        <end position="437"/>
    </location>
</feature>
<feature type="binding site" evidence="17 19">
    <location>
        <position position="398"/>
    </location>
    <ligand>
        <name>Zn(2+)</name>
        <dbReference type="ChEBI" id="CHEBI:29105"/>
        <note>catalytic</note>
    </ligand>
</feature>
<dbReference type="InterPro" id="IPR013273">
    <property type="entry name" value="ADAMTS/ADAMTS-like"/>
</dbReference>
<feature type="binding site" evidence="17">
    <location>
        <position position="251"/>
    </location>
    <ligand>
        <name>Ca(2+)</name>
        <dbReference type="ChEBI" id="CHEBI:29108"/>
        <label>1</label>
    </ligand>
</feature>
<gene>
    <name evidence="23" type="ORF">JEQ12_006932</name>
</gene>
<dbReference type="InterPro" id="IPR050439">
    <property type="entry name" value="ADAMTS_ADAMTS-like"/>
</dbReference>
<evidence type="ECO:0000256" key="17">
    <source>
        <dbReference type="PIRSR" id="PIRSR613273-2"/>
    </source>
</evidence>
<evidence type="ECO:0000256" key="16">
    <source>
        <dbReference type="PIRSR" id="PIRSR613273-1"/>
    </source>
</evidence>
<feature type="disulfide bond" evidence="18">
    <location>
        <begin position="556"/>
        <end position="593"/>
    </location>
</feature>
<feature type="disulfide bond" evidence="18">
    <location>
        <begin position="522"/>
        <end position="533"/>
    </location>
</feature>
<protein>
    <recommendedName>
        <fullName evidence="22">Peptidase M12B domain-containing protein</fullName>
    </recommendedName>
</protein>
<feature type="binding site" evidence="17">
    <location>
        <position position="456"/>
    </location>
    <ligand>
        <name>Ca(2+)</name>
        <dbReference type="ChEBI" id="CHEBI:29108"/>
        <label>2</label>
    </ligand>
</feature>
<keyword evidence="17" id="KW-0106">Calcium</keyword>
<dbReference type="CDD" id="cd04273">
    <property type="entry name" value="ZnMc_ADAMTS_like"/>
    <property type="match status" value="1"/>
</dbReference>
<dbReference type="FunFam" id="2.20.100.10:FF:000005">
    <property type="entry name" value="ADAM metallopeptidase with thrombospondin type 1 motif 9"/>
    <property type="match status" value="1"/>
</dbReference>
<dbReference type="FunFam" id="2.20.100.10:FF:000010">
    <property type="entry name" value="ADAM metallopeptidase with thrombospondin type 1 motif 9"/>
    <property type="match status" value="1"/>
</dbReference>
<feature type="disulfide bond" evidence="18">
    <location>
        <begin position="571"/>
        <end position="583"/>
    </location>
</feature>
<keyword evidence="4" id="KW-0645">Protease</keyword>
<dbReference type="SMART" id="SM00209">
    <property type="entry name" value="TSP1"/>
    <property type="match status" value="8"/>
</dbReference>
<comment type="caution">
    <text evidence="19">Lacks conserved residue(s) required for the propagation of feature annotation.</text>
</comment>
<dbReference type="InterPro" id="IPR000884">
    <property type="entry name" value="TSP1_rpt"/>
</dbReference>
<comment type="cofactor">
    <cofactor evidence="17">
        <name>Zn(2+)</name>
        <dbReference type="ChEBI" id="CHEBI:29105"/>
    </cofactor>
    <text evidence="17">Binds 1 zinc ion per subunit.</text>
</comment>
<dbReference type="GO" id="GO:0030198">
    <property type="term" value="P:extracellular matrix organization"/>
    <property type="evidence" value="ECO:0007669"/>
    <property type="project" value="InterPro"/>
</dbReference>
<dbReference type="PROSITE" id="PS50215">
    <property type="entry name" value="ADAM_MEPRO"/>
    <property type="match status" value="1"/>
</dbReference>
<feature type="binding site" evidence="17">
    <location>
        <position position="342"/>
    </location>
    <ligand>
        <name>Ca(2+)</name>
        <dbReference type="ChEBI" id="CHEBI:29108"/>
        <label>1</label>
    </ligand>
</feature>
<dbReference type="FunFam" id="2.20.100.10:FF:000059">
    <property type="entry name" value="ADAM metallopeptidase with thrombospondin type 1 motif 12"/>
    <property type="match status" value="1"/>
</dbReference>
<dbReference type="Gene3D" id="3.40.390.10">
    <property type="entry name" value="Collagenase (Catalytic Domain)"/>
    <property type="match status" value="1"/>
</dbReference>
<evidence type="ECO:0000256" key="9">
    <source>
        <dbReference type="ARBA" id="ARBA00022801"/>
    </source>
</evidence>
<dbReference type="PRINTS" id="PR01857">
    <property type="entry name" value="ADAMTSFAMILY"/>
</dbReference>
<feature type="disulfide bond" evidence="18">
    <location>
        <begin position="491"/>
        <end position="509"/>
    </location>
</feature>
<dbReference type="GO" id="GO:0004222">
    <property type="term" value="F:metalloendopeptidase activity"/>
    <property type="evidence" value="ECO:0007669"/>
    <property type="project" value="InterPro"/>
</dbReference>
<dbReference type="Gene3D" id="2.60.120.830">
    <property type="match status" value="1"/>
</dbReference>
<dbReference type="FunFam" id="2.60.120.830:FF:000001">
    <property type="entry name" value="A disintegrin and metalloproteinase with thrombospondin motifs 1"/>
    <property type="match status" value="1"/>
</dbReference>
<feature type="domain" description="Peptidase M12B" evidence="22">
    <location>
        <begin position="248"/>
        <end position="458"/>
    </location>
</feature>
<feature type="binding site" evidence="17">
    <location>
        <position position="456"/>
    </location>
    <ligand>
        <name>Ca(2+)</name>
        <dbReference type="ChEBI" id="CHEBI:29108"/>
        <label>1</label>
    </ligand>
</feature>
<comment type="caution">
    <text evidence="23">The sequence shown here is derived from an EMBL/GenBank/DDBJ whole genome shotgun (WGS) entry which is preliminary data.</text>
</comment>
<feature type="binding site" evidence="17">
    <location>
        <position position="335"/>
    </location>
    <ligand>
        <name>Ca(2+)</name>
        <dbReference type="ChEBI" id="CHEBI:29108"/>
        <label>1</label>
    </ligand>
</feature>
<keyword evidence="12" id="KW-0865">Zymogen</keyword>
<dbReference type="GO" id="GO:0031012">
    <property type="term" value="C:extracellular matrix"/>
    <property type="evidence" value="ECO:0007669"/>
    <property type="project" value="TreeGrafter"/>
</dbReference>
<evidence type="ECO:0000256" key="10">
    <source>
        <dbReference type="ARBA" id="ARBA00022833"/>
    </source>
</evidence>
<organism evidence="23 24">
    <name type="scientific">Ovis aries</name>
    <name type="common">Sheep</name>
    <dbReference type="NCBI Taxonomy" id="9940"/>
    <lineage>
        <taxon>Eukaryota</taxon>
        <taxon>Metazoa</taxon>
        <taxon>Chordata</taxon>
        <taxon>Craniata</taxon>
        <taxon>Vertebrata</taxon>
        <taxon>Euteleostomi</taxon>
        <taxon>Mammalia</taxon>
        <taxon>Eutheria</taxon>
        <taxon>Laurasiatheria</taxon>
        <taxon>Artiodactyla</taxon>
        <taxon>Ruminantia</taxon>
        <taxon>Pecora</taxon>
        <taxon>Bovidae</taxon>
        <taxon>Caprinae</taxon>
        <taxon>Ovis</taxon>
    </lineage>
</organism>
<feature type="signal peptide" evidence="21">
    <location>
        <begin position="1"/>
        <end position="27"/>
    </location>
</feature>
<dbReference type="Pfam" id="PF00090">
    <property type="entry name" value="TSP_1"/>
    <property type="match status" value="1"/>
</dbReference>
<feature type="binding site" evidence="17">
    <location>
        <position position="251"/>
    </location>
    <ligand>
        <name>Ca(2+)</name>
        <dbReference type="ChEBI" id="CHEBI:29108"/>
        <label>2</label>
    </ligand>
</feature>
<keyword evidence="3" id="KW-0272">Extracellular matrix</keyword>
<feature type="disulfide bond" evidence="18">
    <location>
        <begin position="324"/>
        <end position="378"/>
    </location>
</feature>
<keyword evidence="5" id="KW-0165">Cleavage on pair of basic residues</keyword>
<feature type="binding site" evidence="17 19">
    <location>
        <position position="394"/>
    </location>
    <ligand>
        <name>Zn(2+)</name>
        <dbReference type="ChEBI" id="CHEBI:29105"/>
        <note>catalytic</note>
    </ligand>
</feature>
<dbReference type="Proteomes" id="UP000664991">
    <property type="component" value="Unassembled WGS sequence"/>
</dbReference>
<dbReference type="InterPro" id="IPR041645">
    <property type="entry name" value="ADAMTS_CR_2"/>
</dbReference>
<evidence type="ECO:0000256" key="20">
    <source>
        <dbReference type="SAM" id="MobiDB-lite"/>
    </source>
</evidence>
<keyword evidence="7 21" id="KW-0732">Signal</keyword>
<evidence type="ECO:0000256" key="2">
    <source>
        <dbReference type="ARBA" id="ARBA00022525"/>
    </source>
</evidence>
<keyword evidence="14" id="KW-0325">Glycoprotein</keyword>
<reference evidence="23 24" key="1">
    <citation type="submission" date="2020-12" db="EMBL/GenBank/DDBJ databases">
        <title>De novo assembly of Tibetan sheep genome.</title>
        <authorList>
            <person name="Li X."/>
        </authorList>
    </citation>
    <scope>NUCLEOTIDE SEQUENCE [LARGE SCALE GENOMIC DNA]</scope>
    <source>
        <tissue evidence="23">Heart</tissue>
    </source>
</reference>
<feature type="binding site" evidence="17">
    <location>
        <position position="335"/>
    </location>
    <ligand>
        <name>Ca(2+)</name>
        <dbReference type="ChEBI" id="CHEBI:29108"/>
        <label>2</label>
    </ligand>
</feature>
<dbReference type="PROSITE" id="PS50092">
    <property type="entry name" value="TSP1"/>
    <property type="match status" value="8"/>
</dbReference>
<dbReference type="GO" id="GO:0006508">
    <property type="term" value="P:proteolysis"/>
    <property type="evidence" value="ECO:0007669"/>
    <property type="project" value="UniProtKB-KW"/>
</dbReference>
<dbReference type="SUPFAM" id="SSF82895">
    <property type="entry name" value="TSP-1 type 1 repeat"/>
    <property type="match status" value="8"/>
</dbReference>
<evidence type="ECO:0000256" key="13">
    <source>
        <dbReference type="ARBA" id="ARBA00023157"/>
    </source>
</evidence>
<feature type="region of interest" description="Disordered" evidence="20">
    <location>
        <begin position="1244"/>
        <end position="1287"/>
    </location>
</feature>
<evidence type="ECO:0000256" key="15">
    <source>
        <dbReference type="ARBA" id="ARBA00062682"/>
    </source>
</evidence>
<keyword evidence="13 18" id="KW-1015">Disulfide bond</keyword>
<keyword evidence="2" id="KW-0964">Secreted</keyword>
<comment type="subcellular location">
    <subcellularLocation>
        <location evidence="1">Secreted</location>
        <location evidence="1">Extracellular space</location>
        <location evidence="1">Extracellular matrix</location>
    </subcellularLocation>
</comment>
<keyword evidence="10 17" id="KW-0862">Zinc</keyword>
<evidence type="ECO:0000256" key="19">
    <source>
        <dbReference type="PROSITE-ProRule" id="PRU00276"/>
    </source>
</evidence>
<evidence type="ECO:0000256" key="12">
    <source>
        <dbReference type="ARBA" id="ARBA00023145"/>
    </source>
</evidence>
<feature type="active site" evidence="16 19">
    <location>
        <position position="395"/>
    </location>
</feature>
<feature type="chain" id="PRO_5032619850" description="Peptidase M12B domain-containing protein" evidence="21">
    <location>
        <begin position="28"/>
        <end position="1628"/>
    </location>
</feature>
<evidence type="ECO:0000256" key="18">
    <source>
        <dbReference type="PIRSR" id="PIRSR613273-3"/>
    </source>
</evidence>
<dbReference type="PANTHER" id="PTHR13723:SF189">
    <property type="entry name" value="A DISINTEGRIN AND METALLOPROTEINASE WITH THROMBOSPONDIN MOTIFS 12"/>
    <property type="match status" value="1"/>
</dbReference>
<evidence type="ECO:0000256" key="4">
    <source>
        <dbReference type="ARBA" id="ARBA00022670"/>
    </source>
</evidence>
<evidence type="ECO:0000256" key="21">
    <source>
        <dbReference type="SAM" id="SignalP"/>
    </source>
</evidence>
<dbReference type="SUPFAM" id="SSF55486">
    <property type="entry name" value="Metalloproteases ('zincins'), catalytic domain"/>
    <property type="match status" value="1"/>
</dbReference>
<feature type="disulfide bond" evidence="18">
    <location>
        <begin position="560"/>
        <end position="598"/>
    </location>
</feature>
<dbReference type="Pfam" id="PF05986">
    <property type="entry name" value="ADAMTS_spacer1"/>
    <property type="match status" value="1"/>
</dbReference>
<evidence type="ECO:0000256" key="7">
    <source>
        <dbReference type="ARBA" id="ARBA00022729"/>
    </source>
</evidence>
<keyword evidence="6 17" id="KW-0479">Metal-binding</keyword>
<evidence type="ECO:0000256" key="1">
    <source>
        <dbReference type="ARBA" id="ARBA00004498"/>
    </source>
</evidence>
<feature type="disulfide bond" evidence="18">
    <location>
        <begin position="498"/>
        <end position="528"/>
    </location>
</feature>
<dbReference type="InterPro" id="IPR001590">
    <property type="entry name" value="Peptidase_M12B"/>
</dbReference>
<feature type="region of interest" description="Disordered" evidence="20">
    <location>
        <begin position="1011"/>
        <end position="1084"/>
    </location>
</feature>
<dbReference type="EMBL" id="JAEMGP010000016">
    <property type="protein sequence ID" value="KAG5199232.1"/>
    <property type="molecule type" value="Genomic_DNA"/>
</dbReference>
<dbReference type="PANTHER" id="PTHR13723">
    <property type="entry name" value="ADAMTS A DISINTEGRIN AND METALLOPROTEASE WITH THROMBOSPONDIN MOTIFS PROTEASE"/>
    <property type="match status" value="1"/>
</dbReference>
<feature type="disulfide bond" evidence="18">
    <location>
        <begin position="353"/>
        <end position="360"/>
    </location>
</feature>
<evidence type="ECO:0000256" key="8">
    <source>
        <dbReference type="ARBA" id="ARBA00022737"/>
    </source>
</evidence>
<feature type="binding site" description="in inhibited form" evidence="17">
    <location>
        <position position="210"/>
    </location>
    <ligand>
        <name>Zn(2+)</name>
        <dbReference type="ChEBI" id="CHEBI:29105"/>
        <note>catalytic</note>
    </ligand>
</feature>
<evidence type="ECO:0000313" key="24">
    <source>
        <dbReference type="Proteomes" id="UP000664991"/>
    </source>
</evidence>
<comment type="subunit">
    <text evidence="15">Interacts with COMP.</text>
</comment>
<keyword evidence="9" id="KW-0378">Hydrolase</keyword>
<dbReference type="Gene3D" id="2.20.100.10">
    <property type="entry name" value="Thrombospondin type-1 (TSP1) repeat"/>
    <property type="match status" value="7"/>
</dbReference>
<evidence type="ECO:0000256" key="11">
    <source>
        <dbReference type="ARBA" id="ARBA00023049"/>
    </source>
</evidence>
<evidence type="ECO:0000313" key="23">
    <source>
        <dbReference type="EMBL" id="KAG5199232.1"/>
    </source>
</evidence>
<evidence type="ECO:0000256" key="5">
    <source>
        <dbReference type="ARBA" id="ARBA00022685"/>
    </source>
</evidence>
<feature type="compositionally biased region" description="Low complexity" evidence="20">
    <location>
        <begin position="1033"/>
        <end position="1060"/>
    </location>
</feature>
<evidence type="ECO:0000256" key="14">
    <source>
        <dbReference type="ARBA" id="ARBA00023180"/>
    </source>
</evidence>
<dbReference type="InterPro" id="IPR036383">
    <property type="entry name" value="TSP1_rpt_sf"/>
</dbReference>
<dbReference type="FunFam" id="2.20.100.10:FF:000035">
    <property type="entry name" value="A disintegrin and metalloproteinase with thrombospondin motifs 12"/>
    <property type="match status" value="1"/>
</dbReference>
<dbReference type="FunFam" id="3.40.1620.60:FF:000004">
    <property type="entry name" value="A disintegrin and metalloproteinase with thrombospondin motifs 12"/>
    <property type="match status" value="1"/>
</dbReference>
<dbReference type="Pfam" id="PF19236">
    <property type="entry name" value="ADAMTS_CR_3"/>
    <property type="match status" value="1"/>
</dbReference>
<name>A0A835ZS09_SHEEP</name>
<dbReference type="InterPro" id="IPR024079">
    <property type="entry name" value="MetalloPept_cat_dom_sf"/>
</dbReference>
<evidence type="ECO:0000259" key="22">
    <source>
        <dbReference type="PROSITE" id="PS50215"/>
    </source>
</evidence>
<keyword evidence="8" id="KW-0677">Repeat</keyword>
<dbReference type="Pfam" id="PF01562">
    <property type="entry name" value="Pep_M12B_propep"/>
    <property type="match status" value="1"/>
</dbReference>
<feature type="region of interest" description="Disordered" evidence="20">
    <location>
        <begin position="1162"/>
        <end position="1212"/>
    </location>
</feature>
<dbReference type="GO" id="GO:0046872">
    <property type="term" value="F:metal ion binding"/>
    <property type="evidence" value="ECO:0007669"/>
    <property type="project" value="UniProtKB-KW"/>
</dbReference>
<dbReference type="Pfam" id="PF01421">
    <property type="entry name" value="Reprolysin"/>
    <property type="match status" value="1"/>
</dbReference>
<feature type="disulfide bond" evidence="18">
    <location>
        <begin position="372"/>
        <end position="453"/>
    </location>
</feature>
<dbReference type="FunFam" id="2.20.100.10:FF:000090">
    <property type="entry name" value="A disintegrin and metalloproteinase with thrombospondin motifs 12"/>
    <property type="match status" value="1"/>
</dbReference>
<sequence>MPCAQRSWLAKLSVVAQLLNLGALCYGRQPQPGPVRFPDKRQEHFIKALPEYHVVAPVRVDASGRFLSYGLHHSVSSSRRKRGLDDLEDRVYYIISHQEKDLFFNLTVNQGLLSKSYIVERRYGNLSHVKMEASSGPPCHLRGTVLQQGTRVGTAALSACHGLTGFFHLPHGDFFIEPVKKHPLAEGEYHPHVVYKRQRRSVPEMKEPACGLKDSPGTSQKQELLREKWERSHLRGRSLSRRSISKERWVETLVVADTKMIEYHGRENVESYILTIMNMVTGLFHNPSIGNAIHIVVVRLILLEEEEQGLKIVHHAEKTLSSFCKWQKSINPKSDLNPAHHDVAVLLTRKDLCAGVNHRCETLGLSHLSGMCQPHRSCNINEDSGLPLAFTVAHELGHSFGIQHDGKENDCEPVGRHLYIMSRQLQYNPAPLTWSKCSKDYITRFLDRGWGFCLDDIPQKKGLKSKIIAPGVIYDVHHQCQLQYGPNATFCQEVENVCQTLWCSVKGFCRSKLDAAADGTQCGEKKWCMAGKCITVGKKPESIPGGWGRWSPWSHCSRTCGAGAQSAERLCNNPEPKFGGKYCTGERKRYRLCNVHPCRPDTPTFRQMQCSEFDTVPYRNEFYHWFPVFNPARPCELYCRPIDGHFSEKMLDAVIDGTPCFEGGNSRNVCINGMCKMVGCDYEIDSNATEDRCGVCLGDGSACQTVKKMFKQKEGSGYVDIGLIPKGARDIRVMEVEGAGNFLAIRSEDPEKYYLNGGFIIQWNGNYKLAGTIFQYDRKGDLEKLMATGPTNESVWIQLLFQVTNPGIKYEYTIRKDGLDNDVEKLVYFWQYGRWTECSVTCGTGIRRQTAHCVKKGRGIVKATFCDPETQPNGRQKKCHEKDCPPRWWAGEWEACSATCGPHGEKKRTVLCIQTMGSDEQALPPQDCQHLLKPKTLVSCNRDILCPSDWTVGNWSECSVSCGGGVRIRSVTCAKNHDEPCDMTRKPNSRALCGLQQCPSSRRILKPNRGTIFSGKNLLTPDPLKPVPPTTPSPRILTTPSPGVLTTPTVPGPLSTSTPTINIPDPTIASKGGDLDGKQGQNSSIQTELDTHNVISTGSTSQPILTSWSLSIQPNEENVSNPNTGPTSEGDLVITTTSGSDLSTSSNAVTWQVTSFYSPLTKEPEMEIHSGSGEGSEPSEKKNENNSVTWTKIRVPGNDATGERSIEIPLGPPPTPYLGGTSLWPPFSTVSEGLVPSQRPITLKTGASRAEGTVTEKPANTPLPLDHQPSYSKKPVNPHPSELPSNMNITQSSGPVLTKEDATSLMAEGFLLNASDYKQLSMGHSPAYWIVGNWSECSTTCGLGTYWRSVQCSTQVDSDCAALQRPDPAKRCHLRPCAGWKVGNWSKCSRNCSGGFQIREIQCVDSRDHRSLRPFHCRFLAGLPPPLTTSCNLEPCEEWQVEPWSQCSSSCGGGVQKRGVTCPGLCDWTKRPTATAPCSGQPCCHWAAGNWDPCTVSCGGGFQKRTVHCVASENNKTEGQDQCLCDHDPRPPEFQKCNPQACRKNADLLCTKDNLSASFCQTLKTMKKCSVPTGLLSCLLALRTVKDVTHRRSRSKRSGQRGYVGNIDFKYTNYPPSAFDEEANSHPD</sequence>
<keyword evidence="11" id="KW-0482">Metalloprotease</keyword>
<dbReference type="InterPro" id="IPR010294">
    <property type="entry name" value="ADAMTS_spacer1"/>
</dbReference>
<evidence type="ECO:0000256" key="6">
    <source>
        <dbReference type="ARBA" id="ARBA00022723"/>
    </source>
</evidence>
<dbReference type="InterPro" id="IPR045371">
    <property type="entry name" value="ADAMTS_CR_3"/>
</dbReference>
<accession>A0A835ZS09</accession>
<feature type="compositionally biased region" description="Pro residues" evidence="20">
    <location>
        <begin position="1023"/>
        <end position="1032"/>
    </location>
</feature>
<feature type="binding site" evidence="17 19">
    <location>
        <position position="404"/>
    </location>
    <ligand>
        <name>Zn(2+)</name>
        <dbReference type="ChEBI" id="CHEBI:29105"/>
        <note>catalytic</note>
    </ligand>
</feature>
<dbReference type="InterPro" id="IPR002870">
    <property type="entry name" value="Peptidase_M12B_N"/>
</dbReference>
<evidence type="ECO:0000256" key="3">
    <source>
        <dbReference type="ARBA" id="ARBA00022530"/>
    </source>
</evidence>